<evidence type="ECO:0000256" key="2">
    <source>
        <dbReference type="ARBA" id="ARBA00006275"/>
    </source>
</evidence>
<dbReference type="InterPro" id="IPR012944">
    <property type="entry name" value="SusD_RagB_dom"/>
</dbReference>
<evidence type="ECO:0000256" key="3">
    <source>
        <dbReference type="ARBA" id="ARBA00022729"/>
    </source>
</evidence>
<evidence type="ECO:0000256" key="5">
    <source>
        <dbReference type="ARBA" id="ARBA00023237"/>
    </source>
</evidence>
<organism evidence="8 9">
    <name type="scientific">Sphingobacterium yanglingense</name>
    <dbReference type="NCBI Taxonomy" id="1437280"/>
    <lineage>
        <taxon>Bacteria</taxon>
        <taxon>Pseudomonadati</taxon>
        <taxon>Bacteroidota</taxon>
        <taxon>Sphingobacteriia</taxon>
        <taxon>Sphingobacteriales</taxon>
        <taxon>Sphingobacteriaceae</taxon>
        <taxon>Sphingobacterium</taxon>
    </lineage>
</organism>
<accession>A0A4R6WC35</accession>
<reference evidence="8 9" key="1">
    <citation type="submission" date="2019-03" db="EMBL/GenBank/DDBJ databases">
        <title>Genomic Encyclopedia of Archaeal and Bacterial Type Strains, Phase II (KMG-II): from individual species to whole genera.</title>
        <authorList>
            <person name="Goeker M."/>
        </authorList>
    </citation>
    <scope>NUCLEOTIDE SEQUENCE [LARGE SCALE GENOMIC DNA]</scope>
    <source>
        <strain evidence="8 9">DSM 28353</strain>
    </source>
</reference>
<feature type="domain" description="RagB/SusD" evidence="6">
    <location>
        <begin position="337"/>
        <end position="410"/>
    </location>
</feature>
<comment type="caution">
    <text evidence="8">The sequence shown here is derived from an EMBL/GenBank/DDBJ whole genome shotgun (WGS) entry which is preliminary data.</text>
</comment>
<name>A0A4R6WC35_9SPHI</name>
<dbReference type="Pfam" id="PF07980">
    <property type="entry name" value="SusD_RagB"/>
    <property type="match status" value="1"/>
</dbReference>
<dbReference type="AlphaFoldDB" id="A0A4R6WC35"/>
<evidence type="ECO:0000313" key="9">
    <source>
        <dbReference type="Proteomes" id="UP000295292"/>
    </source>
</evidence>
<keyword evidence="5" id="KW-0998">Cell outer membrane</keyword>
<dbReference type="InterPro" id="IPR033985">
    <property type="entry name" value="SusD-like_N"/>
</dbReference>
<keyword evidence="9" id="KW-1185">Reference proteome</keyword>
<dbReference type="EMBL" id="SNYV01000017">
    <property type="protein sequence ID" value="TDQ75379.1"/>
    <property type="molecule type" value="Genomic_DNA"/>
</dbReference>
<evidence type="ECO:0000256" key="1">
    <source>
        <dbReference type="ARBA" id="ARBA00004442"/>
    </source>
</evidence>
<dbReference type="Pfam" id="PF14322">
    <property type="entry name" value="SusD-like_3"/>
    <property type="match status" value="1"/>
</dbReference>
<proteinExistence type="inferred from homology"/>
<comment type="subcellular location">
    <subcellularLocation>
        <location evidence="1">Cell outer membrane</location>
    </subcellularLocation>
</comment>
<dbReference type="Proteomes" id="UP000295292">
    <property type="component" value="Unassembled WGS sequence"/>
</dbReference>
<keyword evidence="4" id="KW-0472">Membrane</keyword>
<evidence type="ECO:0000256" key="4">
    <source>
        <dbReference type="ARBA" id="ARBA00023136"/>
    </source>
</evidence>
<protein>
    <submittedName>
        <fullName evidence="8">SusD-like starch-binding protein associating with outer membrane</fullName>
    </submittedName>
</protein>
<dbReference type="RefSeq" id="WP_133586141.1">
    <property type="nucleotide sequence ID" value="NZ_SNYV01000017.1"/>
</dbReference>
<feature type="domain" description="SusD-like N-terminal" evidence="7">
    <location>
        <begin position="21"/>
        <end position="222"/>
    </location>
</feature>
<evidence type="ECO:0000313" key="8">
    <source>
        <dbReference type="EMBL" id="TDQ75379.1"/>
    </source>
</evidence>
<dbReference type="PROSITE" id="PS51257">
    <property type="entry name" value="PROKAR_LIPOPROTEIN"/>
    <property type="match status" value="1"/>
</dbReference>
<keyword evidence="3" id="KW-0732">Signal</keyword>
<dbReference type="Gene3D" id="1.25.40.390">
    <property type="match status" value="1"/>
</dbReference>
<evidence type="ECO:0000259" key="7">
    <source>
        <dbReference type="Pfam" id="PF14322"/>
    </source>
</evidence>
<dbReference type="InterPro" id="IPR011990">
    <property type="entry name" value="TPR-like_helical_dom_sf"/>
</dbReference>
<comment type="similarity">
    <text evidence="2">Belongs to the SusD family.</text>
</comment>
<dbReference type="OrthoDB" id="653598at2"/>
<dbReference type="GO" id="GO:0009279">
    <property type="term" value="C:cell outer membrane"/>
    <property type="evidence" value="ECO:0007669"/>
    <property type="project" value="UniProtKB-SubCell"/>
</dbReference>
<gene>
    <name evidence="8" type="ORF">CLV99_3984</name>
</gene>
<evidence type="ECO:0000259" key="6">
    <source>
        <dbReference type="Pfam" id="PF07980"/>
    </source>
</evidence>
<sequence>MRNICVILCLGILLGTLSCEKFLEEKSDKSLVTPSSIEDLQALLDDAVTMNTSTPGFMESMADDIFLTPSTLASIASGYSLIYSYNPEYYSYGNDWSKSYQVVYNANLCLERLEDIGRSMVNKSSWDNVRGTALFFRSYYYLLLAWQHAKVYDESTAGHDLGVVLRTGSDFNVKSVRSSVRETYEQIIGDLKDASLCLPDHPQHVMRPSKAAVYGLLARTYLSMSIPDSALKYVDRALAIKNKLMDYNVDSDINGSIGNTVPFKKFNKEIVFYTEMFAGFGLHRPARAKIDTLLYASYDDNDLRKAGFFRANSGYHQFKGSYAADANIFFSGIAVDELYLIRAECNARLGNVERAMSDLNSLLKSRWNNKVNYVHLQVTTAQVALELILRERRKELLMRGLRWIDIKRLNKEGAGISPTRIVDGKIFQLEPNDKFYALPLPDDIIRITGIEQN</sequence>
<dbReference type="SUPFAM" id="SSF48452">
    <property type="entry name" value="TPR-like"/>
    <property type="match status" value="1"/>
</dbReference>